<keyword evidence="5" id="KW-0328">Glycosyltransferase</keyword>
<evidence type="ECO:0000256" key="4">
    <source>
        <dbReference type="ARBA" id="ARBA00006492"/>
    </source>
</evidence>
<keyword evidence="7" id="KW-0812">Transmembrane</keyword>
<evidence type="ECO:0000256" key="15">
    <source>
        <dbReference type="ARBA" id="ARBA00041712"/>
    </source>
</evidence>
<dbReference type="GO" id="GO:0003827">
    <property type="term" value="F:alpha-1,3-mannosylglycoprotein 2-beta-N-acetylglucosaminyltransferase activity"/>
    <property type="evidence" value="ECO:0007669"/>
    <property type="project" value="UniProtKB-EC"/>
</dbReference>
<evidence type="ECO:0000256" key="16">
    <source>
        <dbReference type="ARBA" id="ARBA00049421"/>
    </source>
</evidence>
<comment type="cofactor">
    <cofactor evidence="1">
        <name>Mn(2+)</name>
        <dbReference type="ChEBI" id="CHEBI:29035"/>
    </cofactor>
</comment>
<evidence type="ECO:0000256" key="11">
    <source>
        <dbReference type="ARBA" id="ARBA00023034"/>
    </source>
</evidence>
<dbReference type="EMBL" id="LODT01000013">
    <property type="protein sequence ID" value="KYR00722.1"/>
    <property type="molecule type" value="Genomic_DNA"/>
</dbReference>
<dbReference type="UniPathway" id="UPA00378"/>
<reference evidence="17 18" key="1">
    <citation type="submission" date="2015-12" db="EMBL/GenBank/DDBJ databases">
        <title>Dictyostelia acquired genes for synthesis and detection of signals that induce cell-type specialization by lateral gene transfer from prokaryotes.</title>
        <authorList>
            <person name="Gloeckner G."/>
            <person name="Schaap P."/>
        </authorList>
    </citation>
    <scope>NUCLEOTIDE SEQUENCE [LARGE SCALE GENOMIC DNA]</scope>
    <source>
        <strain evidence="17 18">TK</strain>
    </source>
</reference>
<dbReference type="EC" id="2.4.1.101" evidence="14"/>
<evidence type="ECO:0000256" key="12">
    <source>
        <dbReference type="ARBA" id="ARBA00023136"/>
    </source>
</evidence>
<keyword evidence="6 17" id="KW-0808">Transferase</keyword>
<sequence length="587" mass="68185">MVSRIDYDRDMVQLHEDIQKSKETPIIRKDRIRKSNNNNTNSVHKETLEENIKNANTLHLDNDIYSVYWTDTIPDHIQESHPYIAIMTSNKPDHLDRLILNLLKNALVDPDRILVFNDGVDPVLPILEKYEMTANQLVQNSQTHTKVKGDQNQKDFYINQHYRFMFSFIFDRLHLENIIVLEDDLVLSSDSMGYFTLLSRLMKYDPSIFCVSAWNDNAYLWNSIPDEPLDHLRFSFKRQNHFGGLGFLINNRTYFNRIEPAWREEGANYKPWDTVVQNSMLPEDSCIYPSVPRSQHSPILSRNYKAITSKENEVDEWSFMQFYNPADFFVDGKYMKVYRMTMAPMLQPEYDFNLDRSIRASVEIDSLYAIGFLTTSPHSSFVFYHRVYSDKDKDWELVTKILSLVGIGNGGVVRTVYEGVIETSVLGKRLYIVGFYSKFVFEKHRATKAKMKLNDLIKLVDYGNAHFNEALTKSYLFMLENDHSLHVKVAEQSESCSTHCKTHNFSCKEPYQILLLNSGFVEYSFTSQKYCKTIKIAENSESELGNLPSLYSATQTCVLPNNPSKISCSYTPAKNENVTRKLCICNK</sequence>
<dbReference type="SUPFAM" id="SSF53448">
    <property type="entry name" value="Nucleotide-diphospho-sugar transferases"/>
    <property type="match status" value="1"/>
</dbReference>
<evidence type="ECO:0000256" key="7">
    <source>
        <dbReference type="ARBA" id="ARBA00022692"/>
    </source>
</evidence>
<evidence type="ECO:0000313" key="18">
    <source>
        <dbReference type="Proteomes" id="UP000076078"/>
    </source>
</evidence>
<evidence type="ECO:0000256" key="10">
    <source>
        <dbReference type="ARBA" id="ARBA00022989"/>
    </source>
</evidence>
<comment type="pathway">
    <text evidence="3">Protein modification; protein glycosylation.</text>
</comment>
<name>A0A152A379_TIELA</name>
<keyword evidence="12" id="KW-0472">Membrane</keyword>
<dbReference type="GO" id="GO:0046872">
    <property type="term" value="F:metal ion binding"/>
    <property type="evidence" value="ECO:0007669"/>
    <property type="project" value="UniProtKB-KW"/>
</dbReference>
<dbReference type="AlphaFoldDB" id="A0A152A379"/>
<keyword evidence="11" id="KW-0333">Golgi apparatus</keyword>
<dbReference type="OrthoDB" id="17286at2759"/>
<dbReference type="InParanoid" id="A0A152A379"/>
<comment type="catalytic activity">
    <reaction evidence="16">
        <text>N(4)-(alpha-D-Man-(1-&gt;3)-[alpha-D-Man-(1-&gt;3)-[alpha-D-Man-(1-&gt;6)]-alpha-D-Man-(1-&gt;6)]-beta-D-Man-(1-&gt;4)-beta-D-GlcNAc-(1-&gt;4)-beta-D-GlcNAc)-L-asparaginyl-[protein] (N-glucan mannose isomer 5A1,2) + UDP-N-acetyl-alpha-D-glucosamine = N(4)-{beta-D-GlcNAc-(1-&gt;2)-alpha-D-Man-(1-&gt;3)-[alpha-D-Man-(1-&gt;3)-[alpha-D-Man-(1-&gt;6)]-alpha-D-Man-(1-&gt;6)]-beta-D-Man-(1-&gt;4)-beta-D-GlcNAc-(1-&gt;4)-beta-D-GlcNAc}-L-asparaginyl-[protein] + UDP + H(+)</text>
        <dbReference type="Rhea" id="RHEA:11456"/>
        <dbReference type="Rhea" id="RHEA-COMP:14367"/>
        <dbReference type="Rhea" id="RHEA-COMP:14368"/>
        <dbReference type="ChEBI" id="CHEBI:15378"/>
        <dbReference type="ChEBI" id="CHEBI:57705"/>
        <dbReference type="ChEBI" id="CHEBI:58223"/>
        <dbReference type="ChEBI" id="CHEBI:59087"/>
        <dbReference type="ChEBI" id="CHEBI:60625"/>
        <dbReference type="EC" id="2.4.1.101"/>
    </reaction>
</comment>
<dbReference type="OMA" id="RICICKD"/>
<gene>
    <name evidence="17" type="ORF">DLAC_02762</name>
</gene>
<dbReference type="Gene3D" id="3.90.550.10">
    <property type="entry name" value="Spore Coat Polysaccharide Biosynthesis Protein SpsA, Chain A"/>
    <property type="match status" value="1"/>
</dbReference>
<keyword evidence="10" id="KW-1133">Transmembrane helix</keyword>
<proteinExistence type="inferred from homology"/>
<keyword evidence="13" id="KW-0464">Manganese</keyword>
<evidence type="ECO:0000256" key="14">
    <source>
        <dbReference type="ARBA" id="ARBA00038949"/>
    </source>
</evidence>
<dbReference type="Proteomes" id="UP000076078">
    <property type="component" value="Unassembled WGS sequence"/>
</dbReference>
<evidence type="ECO:0000256" key="13">
    <source>
        <dbReference type="ARBA" id="ARBA00023211"/>
    </source>
</evidence>
<dbReference type="PANTHER" id="PTHR10468:SF6">
    <property type="entry name" value="GLCNAC TRANSFERASE"/>
    <property type="match status" value="1"/>
</dbReference>
<evidence type="ECO:0000256" key="8">
    <source>
        <dbReference type="ARBA" id="ARBA00022723"/>
    </source>
</evidence>
<dbReference type="GO" id="GO:0000139">
    <property type="term" value="C:Golgi membrane"/>
    <property type="evidence" value="ECO:0007669"/>
    <property type="project" value="UniProtKB-SubCell"/>
</dbReference>
<keyword evidence="8" id="KW-0479">Metal-binding</keyword>
<dbReference type="InterPro" id="IPR029044">
    <property type="entry name" value="Nucleotide-diphossugar_trans"/>
</dbReference>
<comment type="caution">
    <text evidence="17">The sequence shown here is derived from an EMBL/GenBank/DDBJ whole genome shotgun (WGS) entry which is preliminary data.</text>
</comment>
<comment type="subcellular location">
    <subcellularLocation>
        <location evidence="2">Golgi apparatus membrane</location>
        <topology evidence="2">Single-pass type II membrane protein</topology>
    </subcellularLocation>
</comment>
<keyword evidence="18" id="KW-1185">Reference proteome</keyword>
<dbReference type="InterPro" id="IPR052261">
    <property type="entry name" value="Glycosyltransferase_13"/>
</dbReference>
<comment type="similarity">
    <text evidence="4">Belongs to the glycosyltransferase 13 family.</text>
</comment>
<protein>
    <recommendedName>
        <fullName evidence="14">alpha-1,3-mannosyl-glycoprotein 2-beta-N-acetylglucosaminyltransferase</fullName>
        <ecNumber evidence="14">2.4.1.101</ecNumber>
    </recommendedName>
    <alternativeName>
        <fullName evidence="15">N-glycosyl-oligosaccharide-glycoprotein N-acetylglucosaminyltransferase I</fullName>
    </alternativeName>
</protein>
<dbReference type="PANTHER" id="PTHR10468">
    <property type="entry name" value="PROTEIN O-LINKED-MANNOSE BETA-1,2-N-ACETYLGLUCOSAMINYLTRANSFERASE 1/ALPHA-1,3-MANNOSYL-GLYCOPROTEIN 2-BETA-N-ACETYLGLUCOSAMINYLTRANSFERASE"/>
    <property type="match status" value="1"/>
</dbReference>
<dbReference type="InterPro" id="IPR004139">
    <property type="entry name" value="Glyco_trans_13"/>
</dbReference>
<evidence type="ECO:0000256" key="5">
    <source>
        <dbReference type="ARBA" id="ARBA00022676"/>
    </source>
</evidence>
<accession>A0A152A379</accession>
<organism evidence="17 18">
    <name type="scientific">Tieghemostelium lacteum</name>
    <name type="common">Slime mold</name>
    <name type="synonym">Dictyostelium lacteum</name>
    <dbReference type="NCBI Taxonomy" id="361077"/>
    <lineage>
        <taxon>Eukaryota</taxon>
        <taxon>Amoebozoa</taxon>
        <taxon>Evosea</taxon>
        <taxon>Eumycetozoa</taxon>
        <taxon>Dictyostelia</taxon>
        <taxon>Dictyosteliales</taxon>
        <taxon>Raperosteliaceae</taxon>
        <taxon>Tieghemostelium</taxon>
    </lineage>
</organism>
<keyword evidence="9" id="KW-0735">Signal-anchor</keyword>
<evidence type="ECO:0000256" key="1">
    <source>
        <dbReference type="ARBA" id="ARBA00001936"/>
    </source>
</evidence>
<evidence type="ECO:0000313" key="17">
    <source>
        <dbReference type="EMBL" id="KYR00722.1"/>
    </source>
</evidence>
<evidence type="ECO:0000256" key="9">
    <source>
        <dbReference type="ARBA" id="ARBA00022968"/>
    </source>
</evidence>
<evidence type="ECO:0000256" key="2">
    <source>
        <dbReference type="ARBA" id="ARBA00004323"/>
    </source>
</evidence>
<evidence type="ECO:0000256" key="6">
    <source>
        <dbReference type="ARBA" id="ARBA00022679"/>
    </source>
</evidence>
<evidence type="ECO:0000256" key="3">
    <source>
        <dbReference type="ARBA" id="ARBA00004922"/>
    </source>
</evidence>
<dbReference type="FunFam" id="3.90.550.10:FF:000252">
    <property type="entry name" value="Protein O-linked-mannose beta-1,2-N-acetylglucosaminyltransferase 1"/>
    <property type="match status" value="1"/>
</dbReference>
<dbReference type="Pfam" id="PF03071">
    <property type="entry name" value="GNT-I"/>
    <property type="match status" value="1"/>
</dbReference>